<dbReference type="EMBL" id="AFYH01091059">
    <property type="status" value="NOT_ANNOTATED_CDS"/>
    <property type="molecule type" value="Genomic_DNA"/>
</dbReference>
<feature type="region of interest" description="Disordered" evidence="7">
    <location>
        <begin position="166"/>
        <end position="188"/>
    </location>
</feature>
<evidence type="ECO:0000259" key="8">
    <source>
        <dbReference type="PROSITE" id="PS50001"/>
    </source>
</evidence>
<evidence type="ECO:0000259" key="9">
    <source>
        <dbReference type="PROSITE" id="PS50003"/>
    </source>
</evidence>
<dbReference type="CDD" id="cd13308">
    <property type="entry name" value="PH_3BP2"/>
    <property type="match status" value="1"/>
</dbReference>
<dbReference type="Proteomes" id="UP000008672">
    <property type="component" value="Unassembled WGS sequence"/>
</dbReference>
<dbReference type="PANTHER" id="PTHR15126:SF4">
    <property type="entry name" value="SH3 DOMAIN-BINDING PROTEIN 2"/>
    <property type="match status" value="1"/>
</dbReference>
<dbReference type="OMA" id="QKPYGYT"/>
<dbReference type="EMBL" id="AFYH01091057">
    <property type="status" value="NOT_ANNOTATED_CDS"/>
    <property type="molecule type" value="Genomic_DNA"/>
</dbReference>
<evidence type="ECO:0000256" key="3">
    <source>
        <dbReference type="ARBA" id="ARBA00023036"/>
    </source>
</evidence>
<feature type="compositionally biased region" description="Polar residues" evidence="7">
    <location>
        <begin position="329"/>
        <end position="338"/>
    </location>
</feature>
<keyword evidence="3" id="KW-0729">SH3-binding</keyword>
<proteinExistence type="predicted"/>
<dbReference type="InterPro" id="IPR011993">
    <property type="entry name" value="PH-like_dom_sf"/>
</dbReference>
<protein>
    <recommendedName>
        <fullName evidence="5">SH3 domain-binding protein 2</fullName>
    </recommendedName>
</protein>
<dbReference type="FunCoup" id="H3B2R3">
    <property type="interactions" value="304"/>
</dbReference>
<feature type="compositionally biased region" description="Basic and acidic residues" evidence="7">
    <location>
        <begin position="275"/>
        <end position="299"/>
    </location>
</feature>
<dbReference type="EMBL" id="AFYH01091062">
    <property type="status" value="NOT_ANNOTATED_CDS"/>
    <property type="molecule type" value="Genomic_DNA"/>
</dbReference>
<dbReference type="FunFam" id="3.30.505.10:FF:000043">
    <property type="entry name" value="SH3 domain binding protein 2"/>
    <property type="match status" value="1"/>
</dbReference>
<dbReference type="Ensembl" id="ENSLACT00000016296.1">
    <property type="protein sequence ID" value="ENSLACP00000016184.1"/>
    <property type="gene ID" value="ENSLACG00000014255.1"/>
</dbReference>
<dbReference type="GO" id="GO:0017124">
    <property type="term" value="F:SH3 domain binding"/>
    <property type="evidence" value="ECO:0007669"/>
    <property type="project" value="UniProtKB-KW"/>
</dbReference>
<organism evidence="10 11">
    <name type="scientific">Latimeria chalumnae</name>
    <name type="common">Coelacanth</name>
    <dbReference type="NCBI Taxonomy" id="7897"/>
    <lineage>
        <taxon>Eukaryota</taxon>
        <taxon>Metazoa</taxon>
        <taxon>Chordata</taxon>
        <taxon>Craniata</taxon>
        <taxon>Vertebrata</taxon>
        <taxon>Euteleostomi</taxon>
        <taxon>Coelacanthiformes</taxon>
        <taxon>Coelacanthidae</taxon>
        <taxon>Latimeria</taxon>
    </lineage>
</organism>
<dbReference type="PANTHER" id="PTHR15126">
    <property type="entry name" value="SH3-BINDING"/>
    <property type="match status" value="1"/>
</dbReference>
<feature type="compositionally biased region" description="Basic and acidic residues" evidence="7">
    <location>
        <begin position="166"/>
        <end position="176"/>
    </location>
</feature>
<sequence length="590" mass="66443">MSREREKMRHPEKEPYKRVPSLFIITAIITMASGEQFWPIPMKAIGAQNLLTMPGGVTVSGYLHKKGGTQLTILKWPLRFVIIHKGCIYYFKSSTSASPQGAFSLNGYNRVMRAAEETTSNNVFPFKIAHISKKHRTWYFSAACEEERKKWMMSLRKEIDYYHEKKDPSGTLRLDDSDSSSDSDSFYGSIERPVNIMYSPEATEAADYDEEEEEYLLPDPQEAVTRGKASTLPPAYPPPPVPPSRRSNSPEVLRARSFSSQSSGSLHAPPPPKRSLPELRLQEVLSPKKELPPVPKKVEFSMVARDSASNLQLDGPPPLPPPAHLKKSILNSELQNRNPQSPKPKPVPLPRDLCGELGKKLELKSVSSGLPPIPANKPKVLMVPVPSGEVKPLMENKKPALYKPEMLPKPPPAHMKPNLPSSKPTFEKPPVTLQYKRLKRSSPDGQSFRTSVSEKPSLQVQSRLKSKEEDLDDDDYENGPTPPPTHTHTPSFIVIKQRLFKTSNSKGNPQNGLYCIRNSSTKTGQVLVVWDESLNKVRNYRIFEKDLKVYLETDMLFSNLATLVEHYYSNELPNHETLRLQKPYGYTGPS</sequence>
<dbReference type="Pfam" id="PF00169">
    <property type="entry name" value="PH"/>
    <property type="match status" value="1"/>
</dbReference>
<dbReference type="EMBL" id="AFYH01091058">
    <property type="status" value="NOT_ANNOTATED_CDS"/>
    <property type="molecule type" value="Genomic_DNA"/>
</dbReference>
<dbReference type="PROSITE" id="PS50001">
    <property type="entry name" value="SH2"/>
    <property type="match status" value="1"/>
</dbReference>
<keyword evidence="11" id="KW-1185">Reference proteome</keyword>
<dbReference type="GO" id="GO:0007165">
    <property type="term" value="P:signal transduction"/>
    <property type="evidence" value="ECO:0007669"/>
    <property type="project" value="InterPro"/>
</dbReference>
<evidence type="ECO:0000313" key="10">
    <source>
        <dbReference type="Ensembl" id="ENSLACP00000016184.1"/>
    </source>
</evidence>
<dbReference type="Gene3D" id="3.30.505.10">
    <property type="entry name" value="SH2 domain"/>
    <property type="match status" value="1"/>
</dbReference>
<feature type="domain" description="SH2" evidence="8">
    <location>
        <begin position="497"/>
        <end position="584"/>
    </location>
</feature>
<evidence type="ECO:0000256" key="4">
    <source>
        <dbReference type="ARBA" id="ARBA00056733"/>
    </source>
</evidence>
<evidence type="ECO:0000256" key="6">
    <source>
        <dbReference type="PROSITE-ProRule" id="PRU00191"/>
    </source>
</evidence>
<dbReference type="Pfam" id="PF00017">
    <property type="entry name" value="SH2"/>
    <property type="match status" value="1"/>
</dbReference>
<comment type="function">
    <text evidence="4">Binds differentially to the SH3 domains of certain proteins of signal transduction pathways. Binds to phosphatidylinositols; linking the hemopoietic tyrosine kinase fes to the cytoplasmic membrane in a phosphorylation dependent mechanism.</text>
</comment>
<dbReference type="GeneTree" id="ENSGT00390000002216"/>
<accession>H3B2R3</accession>
<dbReference type="InterPro" id="IPR035848">
    <property type="entry name" value="SH3BP2"/>
</dbReference>
<evidence type="ECO:0000256" key="7">
    <source>
        <dbReference type="SAM" id="MobiDB-lite"/>
    </source>
</evidence>
<dbReference type="SUPFAM" id="SSF55550">
    <property type="entry name" value="SH2 domain"/>
    <property type="match status" value="1"/>
</dbReference>
<dbReference type="SUPFAM" id="SSF50729">
    <property type="entry name" value="PH domain-like"/>
    <property type="match status" value="1"/>
</dbReference>
<evidence type="ECO:0000256" key="5">
    <source>
        <dbReference type="ARBA" id="ARBA00070257"/>
    </source>
</evidence>
<reference evidence="11" key="1">
    <citation type="submission" date="2011-08" db="EMBL/GenBank/DDBJ databases">
        <title>The draft genome of Latimeria chalumnae.</title>
        <authorList>
            <person name="Di Palma F."/>
            <person name="Alfoldi J."/>
            <person name="Johnson J."/>
            <person name="Berlin A."/>
            <person name="Gnerre S."/>
            <person name="Jaffe D."/>
            <person name="MacCallum I."/>
            <person name="Young S."/>
            <person name="Walker B.J."/>
            <person name="Lander E."/>
            <person name="Lindblad-Toh K."/>
        </authorList>
    </citation>
    <scope>NUCLEOTIDE SEQUENCE [LARGE SCALE GENOMIC DNA]</scope>
    <source>
        <strain evidence="11">Wild caught</strain>
    </source>
</reference>
<dbReference type="EMBL" id="AFYH01091061">
    <property type="status" value="NOT_ANNOTATED_CDS"/>
    <property type="molecule type" value="Genomic_DNA"/>
</dbReference>
<reference evidence="10" key="2">
    <citation type="submission" date="2025-08" db="UniProtKB">
        <authorList>
            <consortium name="Ensembl"/>
        </authorList>
    </citation>
    <scope>IDENTIFICATION</scope>
</reference>
<dbReference type="InterPro" id="IPR036860">
    <property type="entry name" value="SH2_dom_sf"/>
</dbReference>
<dbReference type="SMART" id="SM00233">
    <property type="entry name" value="PH"/>
    <property type="match status" value="1"/>
</dbReference>
<dbReference type="InParanoid" id="H3B2R3"/>
<feature type="compositionally biased region" description="Polar residues" evidence="7">
    <location>
        <begin position="443"/>
        <end position="463"/>
    </location>
</feature>
<dbReference type="HOGENOM" id="CLU_040124_0_0_1"/>
<feature type="domain" description="PH" evidence="9">
    <location>
        <begin position="56"/>
        <end position="160"/>
    </location>
</feature>
<evidence type="ECO:0000313" key="11">
    <source>
        <dbReference type="Proteomes" id="UP000008672"/>
    </source>
</evidence>
<dbReference type="EMBL" id="AFYH01091060">
    <property type="status" value="NOT_ANNOTATED_CDS"/>
    <property type="molecule type" value="Genomic_DNA"/>
</dbReference>
<feature type="region of interest" description="Disordered" evidence="7">
    <location>
        <begin position="390"/>
        <end position="490"/>
    </location>
</feature>
<dbReference type="InterPro" id="IPR000980">
    <property type="entry name" value="SH2"/>
</dbReference>
<evidence type="ECO:0000256" key="2">
    <source>
        <dbReference type="ARBA" id="ARBA00022999"/>
    </source>
</evidence>
<dbReference type="SMART" id="SM00252">
    <property type="entry name" value="SH2"/>
    <property type="match status" value="1"/>
</dbReference>
<dbReference type="Gene3D" id="2.30.29.30">
    <property type="entry name" value="Pleckstrin-homology domain (PH domain)/Phosphotyrosine-binding domain (PTB)"/>
    <property type="match status" value="1"/>
</dbReference>
<feature type="region of interest" description="Disordered" evidence="7">
    <location>
        <begin position="224"/>
        <end position="353"/>
    </location>
</feature>
<feature type="compositionally biased region" description="Pro residues" evidence="7">
    <location>
        <begin position="234"/>
        <end position="243"/>
    </location>
</feature>
<keyword evidence="2 6" id="KW-0727">SH2 domain</keyword>
<dbReference type="InterPro" id="IPR001849">
    <property type="entry name" value="PH_domain"/>
</dbReference>
<name>H3B2R3_LATCH</name>
<keyword evidence="1" id="KW-0597">Phosphoprotein</keyword>
<dbReference type="PROSITE" id="PS50003">
    <property type="entry name" value="PH_DOMAIN"/>
    <property type="match status" value="1"/>
</dbReference>
<dbReference type="FunFam" id="2.30.29.30:FF:000147">
    <property type="entry name" value="SH3 domain-binding protein 2 isoform X2"/>
    <property type="match status" value="1"/>
</dbReference>
<dbReference type="AlphaFoldDB" id="H3B2R3"/>
<dbReference type="eggNOG" id="ENOG502RF2Z">
    <property type="taxonomic scope" value="Eukaryota"/>
</dbReference>
<evidence type="ECO:0000256" key="1">
    <source>
        <dbReference type="ARBA" id="ARBA00022553"/>
    </source>
</evidence>
<gene>
    <name evidence="10" type="primary">SH3BP2</name>
</gene>
<reference evidence="10" key="3">
    <citation type="submission" date="2025-09" db="UniProtKB">
        <authorList>
            <consortium name="Ensembl"/>
        </authorList>
    </citation>
    <scope>IDENTIFICATION</scope>
</reference>